<comment type="cofactor">
    <cofactor evidence="1 12">
        <name>Fe cation</name>
        <dbReference type="ChEBI" id="CHEBI:24875"/>
    </cofactor>
</comment>
<evidence type="ECO:0000313" key="14">
    <source>
        <dbReference type="EMBL" id="KAG5651332.1"/>
    </source>
</evidence>
<keyword evidence="10" id="KW-0585">Phenylalanine catabolism</keyword>
<feature type="binding site" evidence="12">
    <location>
        <position position="57"/>
    </location>
    <ligand>
        <name>Fe cation</name>
        <dbReference type="ChEBI" id="CHEBI:24875"/>
    </ligand>
</feature>
<evidence type="ECO:0000256" key="3">
    <source>
        <dbReference type="ARBA" id="ARBA00007757"/>
    </source>
</evidence>
<evidence type="ECO:0000256" key="6">
    <source>
        <dbReference type="ARBA" id="ARBA00022878"/>
    </source>
</evidence>
<evidence type="ECO:0000256" key="2">
    <source>
        <dbReference type="ARBA" id="ARBA00004704"/>
    </source>
</evidence>
<dbReference type="GO" id="GO:0006572">
    <property type="term" value="P:L-tyrosine catabolic process"/>
    <property type="evidence" value="ECO:0007669"/>
    <property type="project" value="UniProtKB-KW"/>
</dbReference>
<dbReference type="AlphaFoldDB" id="A0A9P7GIN1"/>
<keyword evidence="8" id="KW-0560">Oxidoreductase</keyword>
<keyword evidence="7" id="KW-0223">Dioxygenase</keyword>
<evidence type="ECO:0000313" key="15">
    <source>
        <dbReference type="Proteomes" id="UP000717328"/>
    </source>
</evidence>
<evidence type="ECO:0000256" key="4">
    <source>
        <dbReference type="ARBA" id="ARBA00013127"/>
    </source>
</evidence>
<keyword evidence="5 12" id="KW-0479">Metal-binding</keyword>
<dbReference type="EC" id="1.13.11.5" evidence="4"/>
<dbReference type="InterPro" id="IPR005708">
    <property type="entry name" value="Homogentis_dOase"/>
</dbReference>
<dbReference type="InterPro" id="IPR011051">
    <property type="entry name" value="RmlC_Cupin_sf"/>
</dbReference>
<feature type="binding site" evidence="12">
    <location>
        <position position="72"/>
    </location>
    <ligand>
        <name>homogentisate</name>
        <dbReference type="ChEBI" id="CHEBI:16169"/>
    </ligand>
</feature>
<evidence type="ECO:0000256" key="1">
    <source>
        <dbReference type="ARBA" id="ARBA00001962"/>
    </source>
</evidence>
<keyword evidence="9 12" id="KW-0408">Iron</keyword>
<evidence type="ECO:0000256" key="8">
    <source>
        <dbReference type="ARBA" id="ARBA00023002"/>
    </source>
</evidence>
<dbReference type="SUPFAM" id="SSF51182">
    <property type="entry name" value="RmlC-like cupins"/>
    <property type="match status" value="1"/>
</dbReference>
<evidence type="ECO:0000256" key="7">
    <source>
        <dbReference type="ARBA" id="ARBA00022964"/>
    </source>
</evidence>
<gene>
    <name evidence="14" type="ORF">H0H81_009040</name>
</gene>
<dbReference type="Gene3D" id="2.60.120.10">
    <property type="entry name" value="Jelly Rolls"/>
    <property type="match status" value="1"/>
</dbReference>
<accession>A0A9P7GIN1</accession>
<evidence type="ECO:0000256" key="5">
    <source>
        <dbReference type="ARBA" id="ARBA00022723"/>
    </source>
</evidence>
<comment type="caution">
    <text evidence="14">The sequence shown here is derived from an EMBL/GenBank/DDBJ whole genome shotgun (WGS) entry which is preliminary data.</text>
</comment>
<dbReference type="EMBL" id="JABCKI010000259">
    <property type="protein sequence ID" value="KAG5651332.1"/>
    <property type="molecule type" value="Genomic_DNA"/>
</dbReference>
<feature type="active site" description="Proton acceptor" evidence="11">
    <location>
        <position position="14"/>
    </location>
</feature>
<comment type="similarity">
    <text evidence="3">Belongs to the homogentisate dioxygenase family.</text>
</comment>
<proteinExistence type="inferred from homology"/>
<dbReference type="InterPro" id="IPR046451">
    <property type="entry name" value="HgmA_C"/>
</dbReference>
<reference evidence="14" key="2">
    <citation type="submission" date="2021-10" db="EMBL/GenBank/DDBJ databases">
        <title>Phylogenomics reveals ancestral predisposition of the termite-cultivated fungus Termitomyces towards a domesticated lifestyle.</title>
        <authorList>
            <person name="Auxier B."/>
            <person name="Grum-Grzhimaylo A."/>
            <person name="Cardenas M.E."/>
            <person name="Lodge J.D."/>
            <person name="Laessoe T."/>
            <person name="Pedersen O."/>
            <person name="Smith M.E."/>
            <person name="Kuyper T.W."/>
            <person name="Franco-Molano E.A."/>
            <person name="Baroni T.J."/>
            <person name="Aanen D.K."/>
        </authorList>
    </citation>
    <scope>NUCLEOTIDE SEQUENCE</scope>
    <source>
        <strain evidence="14">D49</strain>
    </source>
</reference>
<feature type="domain" description="Homogentisate 1,2-dioxygenase C-terminal" evidence="13">
    <location>
        <begin position="3"/>
        <end position="140"/>
    </location>
</feature>
<dbReference type="Pfam" id="PF04209">
    <property type="entry name" value="HgmA_C"/>
    <property type="match status" value="1"/>
</dbReference>
<sequence>MEKFIKVGSISKDHIDPSIFCVLTAPSKQPNIPLADLLIFGERWDVAADTFRPAYYHRNSASEFMGLVYGGYKARKDRFQPVSWEEFKAATEAELKPGRILEGTLVFMFETSMMLSITDYAINRSREHRPEIWEGLKGHFLDHLDEINKDLELAGRPALVVTREE</sequence>
<dbReference type="InterPro" id="IPR014710">
    <property type="entry name" value="RmlC-like_jellyroll"/>
</dbReference>
<evidence type="ECO:0000256" key="11">
    <source>
        <dbReference type="PIRSR" id="PIRSR605708-1"/>
    </source>
</evidence>
<dbReference type="GO" id="GO:0004411">
    <property type="term" value="F:homogentisate 1,2-dioxygenase activity"/>
    <property type="evidence" value="ECO:0007669"/>
    <property type="project" value="UniProtKB-EC"/>
</dbReference>
<keyword evidence="6" id="KW-0828">Tyrosine catabolism</keyword>
<dbReference type="GO" id="GO:0006559">
    <property type="term" value="P:L-phenylalanine catabolic process"/>
    <property type="evidence" value="ECO:0007669"/>
    <property type="project" value="UniProtKB-KW"/>
</dbReference>
<evidence type="ECO:0000256" key="10">
    <source>
        <dbReference type="ARBA" id="ARBA00023232"/>
    </source>
</evidence>
<dbReference type="FunFam" id="2.60.120.10:FF:000034">
    <property type="entry name" value="Homogentisate 1,2-dioxygenase"/>
    <property type="match status" value="1"/>
</dbReference>
<reference evidence="14" key="1">
    <citation type="submission" date="2021-02" db="EMBL/GenBank/DDBJ databases">
        <authorList>
            <person name="Nieuwenhuis M."/>
            <person name="Van De Peppel L.J.J."/>
        </authorList>
    </citation>
    <scope>NUCLEOTIDE SEQUENCE</scope>
    <source>
        <strain evidence="14">D49</strain>
    </source>
</reference>
<feature type="binding site" evidence="12">
    <location>
        <position position="63"/>
    </location>
    <ligand>
        <name>Fe cation</name>
        <dbReference type="ChEBI" id="CHEBI:24875"/>
    </ligand>
</feature>
<name>A0A9P7GIN1_9AGAR</name>
<evidence type="ECO:0000256" key="9">
    <source>
        <dbReference type="ARBA" id="ARBA00023004"/>
    </source>
</evidence>
<dbReference type="GO" id="GO:0046872">
    <property type="term" value="F:metal ion binding"/>
    <property type="evidence" value="ECO:0007669"/>
    <property type="project" value="UniProtKB-KW"/>
</dbReference>
<protein>
    <recommendedName>
        <fullName evidence="4">homogentisate 1,2-dioxygenase</fullName>
        <ecNumber evidence="4">1.13.11.5</ecNumber>
    </recommendedName>
</protein>
<evidence type="ECO:0000256" key="12">
    <source>
        <dbReference type="PIRSR" id="PIRSR605708-2"/>
    </source>
</evidence>
<keyword evidence="15" id="KW-1185">Reference proteome</keyword>
<dbReference type="PANTHER" id="PTHR11056:SF4">
    <property type="entry name" value="HOMOGENTISATE 1,2-DIOXYGENASE"/>
    <property type="match status" value="1"/>
</dbReference>
<comment type="pathway">
    <text evidence="2">Amino-acid degradation; L-phenylalanine degradation; acetoacetate and fumarate from L-phenylalanine: step 4/6.</text>
</comment>
<organism evidence="14 15">
    <name type="scientific">Sphagnurus paluster</name>
    <dbReference type="NCBI Taxonomy" id="117069"/>
    <lineage>
        <taxon>Eukaryota</taxon>
        <taxon>Fungi</taxon>
        <taxon>Dikarya</taxon>
        <taxon>Basidiomycota</taxon>
        <taxon>Agaricomycotina</taxon>
        <taxon>Agaricomycetes</taxon>
        <taxon>Agaricomycetidae</taxon>
        <taxon>Agaricales</taxon>
        <taxon>Tricholomatineae</taxon>
        <taxon>Lyophyllaceae</taxon>
        <taxon>Sphagnurus</taxon>
    </lineage>
</organism>
<dbReference type="PANTHER" id="PTHR11056">
    <property type="entry name" value="HOMOGENTISATE 1,2-DIOXYGENASE"/>
    <property type="match status" value="1"/>
</dbReference>
<dbReference type="Proteomes" id="UP000717328">
    <property type="component" value="Unassembled WGS sequence"/>
</dbReference>
<dbReference type="OrthoDB" id="2927060at2759"/>
<dbReference type="GO" id="GO:0005737">
    <property type="term" value="C:cytoplasm"/>
    <property type="evidence" value="ECO:0007669"/>
    <property type="project" value="TreeGrafter"/>
</dbReference>
<evidence type="ECO:0000259" key="13">
    <source>
        <dbReference type="Pfam" id="PF04209"/>
    </source>
</evidence>